<proteinExistence type="predicted"/>
<gene>
    <name evidence="2" type="ORF">SLEP1_g26230</name>
</gene>
<sequence>MFTANKKLDAGVSSINLDLSQFNGSLHNGKDETDSNCRTSPNEMDL</sequence>
<feature type="region of interest" description="Disordered" evidence="1">
    <location>
        <begin position="21"/>
        <end position="46"/>
    </location>
</feature>
<evidence type="ECO:0000313" key="3">
    <source>
        <dbReference type="Proteomes" id="UP001054252"/>
    </source>
</evidence>
<protein>
    <submittedName>
        <fullName evidence="2">Uncharacterized protein</fullName>
    </submittedName>
</protein>
<keyword evidence="3" id="KW-1185">Reference proteome</keyword>
<dbReference type="Proteomes" id="UP001054252">
    <property type="component" value="Unassembled WGS sequence"/>
</dbReference>
<evidence type="ECO:0000313" key="2">
    <source>
        <dbReference type="EMBL" id="GKV15436.1"/>
    </source>
</evidence>
<comment type="caution">
    <text evidence="2">The sequence shown here is derived from an EMBL/GenBank/DDBJ whole genome shotgun (WGS) entry which is preliminary data.</text>
</comment>
<reference evidence="2 3" key="1">
    <citation type="journal article" date="2021" name="Commun. Biol.">
        <title>The genome of Shorea leprosula (Dipterocarpaceae) highlights the ecological relevance of drought in aseasonal tropical rainforests.</title>
        <authorList>
            <person name="Ng K.K.S."/>
            <person name="Kobayashi M.J."/>
            <person name="Fawcett J.A."/>
            <person name="Hatakeyama M."/>
            <person name="Paape T."/>
            <person name="Ng C.H."/>
            <person name="Ang C.C."/>
            <person name="Tnah L.H."/>
            <person name="Lee C.T."/>
            <person name="Nishiyama T."/>
            <person name="Sese J."/>
            <person name="O'Brien M.J."/>
            <person name="Copetti D."/>
            <person name="Mohd Noor M.I."/>
            <person name="Ong R.C."/>
            <person name="Putra M."/>
            <person name="Sireger I.Z."/>
            <person name="Indrioko S."/>
            <person name="Kosugi Y."/>
            <person name="Izuno A."/>
            <person name="Isagi Y."/>
            <person name="Lee S.L."/>
            <person name="Shimizu K.K."/>
        </authorList>
    </citation>
    <scope>NUCLEOTIDE SEQUENCE [LARGE SCALE GENOMIC DNA]</scope>
    <source>
        <strain evidence="2">214</strain>
    </source>
</reference>
<evidence type="ECO:0000256" key="1">
    <source>
        <dbReference type="SAM" id="MobiDB-lite"/>
    </source>
</evidence>
<organism evidence="2 3">
    <name type="scientific">Rubroshorea leprosula</name>
    <dbReference type="NCBI Taxonomy" id="152421"/>
    <lineage>
        <taxon>Eukaryota</taxon>
        <taxon>Viridiplantae</taxon>
        <taxon>Streptophyta</taxon>
        <taxon>Embryophyta</taxon>
        <taxon>Tracheophyta</taxon>
        <taxon>Spermatophyta</taxon>
        <taxon>Magnoliopsida</taxon>
        <taxon>eudicotyledons</taxon>
        <taxon>Gunneridae</taxon>
        <taxon>Pentapetalae</taxon>
        <taxon>rosids</taxon>
        <taxon>malvids</taxon>
        <taxon>Malvales</taxon>
        <taxon>Dipterocarpaceae</taxon>
        <taxon>Rubroshorea</taxon>
    </lineage>
</organism>
<dbReference type="AlphaFoldDB" id="A0AAV5JSN6"/>
<dbReference type="EMBL" id="BPVZ01000043">
    <property type="protein sequence ID" value="GKV15436.1"/>
    <property type="molecule type" value="Genomic_DNA"/>
</dbReference>
<name>A0AAV5JSN6_9ROSI</name>
<feature type="compositionally biased region" description="Polar residues" evidence="1">
    <location>
        <begin position="36"/>
        <end position="46"/>
    </location>
</feature>
<accession>A0AAV5JSN6</accession>